<feature type="transmembrane region" description="Helical" evidence="1">
    <location>
        <begin position="105"/>
        <end position="123"/>
    </location>
</feature>
<proteinExistence type="predicted"/>
<dbReference type="InterPro" id="IPR052322">
    <property type="entry name" value="Mito_rRNA_Mtase_NSUN4"/>
</dbReference>
<evidence type="ECO:0000313" key="4">
    <source>
        <dbReference type="WBParaSite" id="NBR_0002224101-mRNA-1"/>
    </source>
</evidence>
<dbReference type="Pfam" id="PF10316">
    <property type="entry name" value="7TM_GPCR_Srbc"/>
    <property type="match status" value="1"/>
</dbReference>
<sequence length="215" mass="23791">MTTNVIFLSMYIAILLFQTVGFACNGIILFMFLNPSIPALPCVIYMTCSWKTERIDMDPYVFLFISVPMPVLLKINLTLTVAVAFERALALYTPVIYRGLRLSSYALACFVLGSILGAVDVAVEFSVSPFRRVLNCGNIGCFAGHRFLQFWGVGNTANLTTLGILVSSFVFLTIPSIAVGVVNMFGFSVFDSIGPFYTLCLVCTGRSYFAYFRIF</sequence>
<gene>
    <name evidence="2" type="ORF">NBR_LOCUS22241</name>
</gene>
<dbReference type="AlphaFoldDB" id="A0A0N4YYB9"/>
<accession>A0A0N4YYB9</accession>
<feature type="transmembrane region" description="Helical" evidence="1">
    <location>
        <begin position="60"/>
        <end position="85"/>
    </location>
</feature>
<organism evidence="4">
    <name type="scientific">Nippostrongylus brasiliensis</name>
    <name type="common">Rat hookworm</name>
    <dbReference type="NCBI Taxonomy" id="27835"/>
    <lineage>
        <taxon>Eukaryota</taxon>
        <taxon>Metazoa</taxon>
        <taxon>Ecdysozoa</taxon>
        <taxon>Nematoda</taxon>
        <taxon>Chromadorea</taxon>
        <taxon>Rhabditida</taxon>
        <taxon>Rhabditina</taxon>
        <taxon>Rhabditomorpha</taxon>
        <taxon>Strongyloidea</taxon>
        <taxon>Heligmosomidae</taxon>
        <taxon>Nippostrongylus</taxon>
    </lineage>
</organism>
<name>A0A0N4YYB9_NIPBR</name>
<evidence type="ECO:0000313" key="3">
    <source>
        <dbReference type="Proteomes" id="UP000271162"/>
    </source>
</evidence>
<dbReference type="PANTHER" id="PTHR46955">
    <property type="entry name" value="PROTEIN CBG01349-RELATED"/>
    <property type="match status" value="1"/>
</dbReference>
<dbReference type="PANTHER" id="PTHR46955:SF3">
    <property type="entry name" value="G_PROTEIN_RECEP_F1_2 DOMAIN-CONTAINING PROTEIN"/>
    <property type="match status" value="1"/>
</dbReference>
<keyword evidence="1" id="KW-0812">Transmembrane</keyword>
<evidence type="ECO:0000313" key="2">
    <source>
        <dbReference type="EMBL" id="VDL86929.1"/>
    </source>
</evidence>
<reference evidence="2 3" key="2">
    <citation type="submission" date="2018-11" db="EMBL/GenBank/DDBJ databases">
        <authorList>
            <consortium name="Pathogen Informatics"/>
        </authorList>
    </citation>
    <scope>NUCLEOTIDE SEQUENCE [LARGE SCALE GENOMIC DNA]</scope>
</reference>
<protein>
    <submittedName>
        <fullName evidence="4">G protein-coupled receptor</fullName>
    </submittedName>
</protein>
<reference evidence="4" key="1">
    <citation type="submission" date="2017-02" db="UniProtKB">
        <authorList>
            <consortium name="WormBaseParasite"/>
        </authorList>
    </citation>
    <scope>IDENTIFICATION</scope>
</reference>
<dbReference type="InterPro" id="IPR019420">
    <property type="entry name" value="7TM_GPCR_serpentine_rcpt_Srbc"/>
</dbReference>
<dbReference type="OMA" id="KTERIDM"/>
<keyword evidence="3" id="KW-1185">Reference proteome</keyword>
<dbReference type="WBParaSite" id="NBR_0002224101-mRNA-1">
    <property type="protein sequence ID" value="NBR_0002224101-mRNA-1"/>
    <property type="gene ID" value="NBR_0002224101"/>
</dbReference>
<feature type="transmembrane region" description="Helical" evidence="1">
    <location>
        <begin position="196"/>
        <end position="214"/>
    </location>
</feature>
<keyword evidence="1" id="KW-1133">Transmembrane helix</keyword>
<dbReference type="Proteomes" id="UP000271162">
    <property type="component" value="Unassembled WGS sequence"/>
</dbReference>
<evidence type="ECO:0000256" key="1">
    <source>
        <dbReference type="SAM" id="Phobius"/>
    </source>
</evidence>
<keyword evidence="1" id="KW-0472">Membrane</keyword>
<dbReference type="EMBL" id="UYSL01027634">
    <property type="protein sequence ID" value="VDL86929.1"/>
    <property type="molecule type" value="Genomic_DNA"/>
</dbReference>
<feature type="transmembrane region" description="Helical" evidence="1">
    <location>
        <begin position="6"/>
        <end position="33"/>
    </location>
</feature>